<sequence length="303" mass="33748">MINIDKKIKYILKNEYKYFLNKPNVFGVGLGYKVKNGFYTCEKCIQVFVTKKLSCTELNSYDLIPKLYKEIPTDVKETEYFTPCSLTERVRPVLGGYSISSKNNHNIGTVGCLVTNGISKFLLSTNHVLANVNTIPLGTPIIQPSYNDGGSIPDTIATLYKYIPLRISDEEHEPTNLTDCAIGLLIEPNILSSKIALIGTLNGIKNPYLNEVVKKVGRTTELTEGMINSTDVFITMLYPPNDRRCLFNNIILTTRMSEKGDSGSLLVNKNNFGIGLLIGQNPTFSVYCRLDTVLDQLGMHLVT</sequence>
<dbReference type="Proteomes" id="UP000006160">
    <property type="component" value="Unassembled WGS sequence"/>
</dbReference>
<dbReference type="InterPro" id="IPR009003">
    <property type="entry name" value="Peptidase_S1_PA"/>
</dbReference>
<dbReference type="InterPro" id="IPR043504">
    <property type="entry name" value="Peptidase_S1_PA_chymotrypsin"/>
</dbReference>
<dbReference type="Gene3D" id="2.40.10.10">
    <property type="entry name" value="Trypsin-like serine proteases"/>
    <property type="match status" value="1"/>
</dbReference>
<organism evidence="1 2">
    <name type="scientific">Clostridium botulinum D str. 1873</name>
    <dbReference type="NCBI Taxonomy" id="592027"/>
    <lineage>
        <taxon>Bacteria</taxon>
        <taxon>Bacillati</taxon>
        <taxon>Bacillota</taxon>
        <taxon>Clostridia</taxon>
        <taxon>Eubacteriales</taxon>
        <taxon>Clostridiaceae</taxon>
        <taxon>Clostridium</taxon>
    </lineage>
</organism>
<evidence type="ECO:0000313" key="2">
    <source>
        <dbReference type="Proteomes" id="UP000006160"/>
    </source>
</evidence>
<gene>
    <name evidence="1" type="ORF">CLG_B1071</name>
</gene>
<dbReference type="EMBL" id="ACSJ01000007">
    <property type="protein sequence ID" value="EES90888.1"/>
    <property type="molecule type" value="Genomic_DNA"/>
</dbReference>
<dbReference type="SUPFAM" id="SSF50494">
    <property type="entry name" value="Trypsin-like serine proteases"/>
    <property type="match status" value="1"/>
</dbReference>
<evidence type="ECO:0008006" key="3">
    <source>
        <dbReference type="Google" id="ProtNLM"/>
    </source>
</evidence>
<reference evidence="1 2" key="1">
    <citation type="submission" date="2009-10" db="EMBL/GenBank/DDBJ databases">
        <authorList>
            <person name="Shrivastava S."/>
            <person name="Brinkac L.B."/>
            <person name="Brown J.L."/>
            <person name="Bruce D.B."/>
            <person name="Detter C."/>
            <person name="Green L.D."/>
            <person name="Munk C.A."/>
            <person name="Rogers Y.C."/>
            <person name="Tapia R."/>
            <person name="Saunders E.S."/>
            <person name="Sims D.R."/>
            <person name="Smith L.A."/>
            <person name="Smith T.J."/>
            <person name="Sutton G."/>
            <person name="Brettin T."/>
        </authorList>
    </citation>
    <scope>NUCLEOTIDE SEQUENCE [LARGE SCALE GENOMIC DNA]</scope>
    <source>
        <strain evidence="2">D str. 1873</strain>
    </source>
</reference>
<protein>
    <recommendedName>
        <fullName evidence="3">Peptidase S1 domain-containing protein</fullName>
    </recommendedName>
</protein>
<dbReference type="RefSeq" id="WP_003375407.1">
    <property type="nucleotide sequence ID" value="NZ_ACSJ01000007.1"/>
</dbReference>
<accession>A0A9P2G6I6</accession>
<dbReference type="AlphaFoldDB" id="A0A9P2G6I6"/>
<evidence type="ECO:0000313" key="1">
    <source>
        <dbReference type="EMBL" id="EES90888.1"/>
    </source>
</evidence>
<name>A0A9P2G6I6_CLOBO</name>
<comment type="caution">
    <text evidence="1">The sequence shown here is derived from an EMBL/GenBank/DDBJ whole genome shotgun (WGS) entry which is preliminary data.</text>
</comment>
<proteinExistence type="predicted"/>